<name>E4Y375_OIKDI</name>
<keyword evidence="2" id="KW-1185">Reference proteome</keyword>
<sequence length="75" mass="8705">MASIFRFHFIHIFFIRSRNLRRILKKILRLLDLLKLPSKPAYAQLLVSVILSSTNALIPLATVRLQANHSRLLLL</sequence>
<dbReference type="Proteomes" id="UP000001307">
    <property type="component" value="Unassembled WGS sequence"/>
</dbReference>
<evidence type="ECO:0000313" key="2">
    <source>
        <dbReference type="Proteomes" id="UP000001307"/>
    </source>
</evidence>
<protein>
    <submittedName>
        <fullName evidence="1">Uncharacterized protein</fullName>
    </submittedName>
</protein>
<proteinExistence type="predicted"/>
<reference evidence="1" key="1">
    <citation type="journal article" date="2010" name="Science">
        <title>Plasticity of animal genome architecture unmasked by rapid evolution of a pelagic tunicate.</title>
        <authorList>
            <person name="Denoeud F."/>
            <person name="Henriet S."/>
            <person name="Mungpakdee S."/>
            <person name="Aury J.M."/>
            <person name="Da Silva C."/>
            <person name="Brinkmann H."/>
            <person name="Mikhaleva J."/>
            <person name="Olsen L.C."/>
            <person name="Jubin C."/>
            <person name="Canestro C."/>
            <person name="Bouquet J.M."/>
            <person name="Danks G."/>
            <person name="Poulain J."/>
            <person name="Campsteijn C."/>
            <person name="Adamski M."/>
            <person name="Cross I."/>
            <person name="Yadetie F."/>
            <person name="Muffato M."/>
            <person name="Louis A."/>
            <person name="Butcher S."/>
            <person name="Tsagkogeorga G."/>
            <person name="Konrad A."/>
            <person name="Singh S."/>
            <person name="Jensen M.F."/>
            <person name="Cong E.H."/>
            <person name="Eikeseth-Otteraa H."/>
            <person name="Noel B."/>
            <person name="Anthouard V."/>
            <person name="Porcel B.M."/>
            <person name="Kachouri-Lafond R."/>
            <person name="Nishino A."/>
            <person name="Ugolini M."/>
            <person name="Chourrout P."/>
            <person name="Nishida H."/>
            <person name="Aasland R."/>
            <person name="Huzurbazar S."/>
            <person name="Westhof E."/>
            <person name="Delsuc F."/>
            <person name="Lehrach H."/>
            <person name="Reinhardt R."/>
            <person name="Weissenbach J."/>
            <person name="Roy S.W."/>
            <person name="Artiguenave F."/>
            <person name="Postlethwait J.H."/>
            <person name="Manak J.R."/>
            <person name="Thompson E.M."/>
            <person name="Jaillon O."/>
            <person name="Du Pasquier L."/>
            <person name="Boudinot P."/>
            <person name="Liberles D.A."/>
            <person name="Volff J.N."/>
            <person name="Philippe H."/>
            <person name="Lenhard B."/>
            <person name="Roest Crollius H."/>
            <person name="Wincker P."/>
            <person name="Chourrout D."/>
        </authorList>
    </citation>
    <scope>NUCLEOTIDE SEQUENCE [LARGE SCALE GENOMIC DNA]</scope>
</reference>
<dbReference type="InParanoid" id="E4Y375"/>
<gene>
    <name evidence="1" type="ORF">GSOID_T00001422001</name>
</gene>
<dbReference type="EMBL" id="FN654049">
    <property type="protein sequence ID" value="CBY16291.1"/>
    <property type="molecule type" value="Genomic_DNA"/>
</dbReference>
<dbReference type="AlphaFoldDB" id="E4Y375"/>
<organism evidence="1">
    <name type="scientific">Oikopleura dioica</name>
    <name type="common">Tunicate</name>
    <dbReference type="NCBI Taxonomy" id="34765"/>
    <lineage>
        <taxon>Eukaryota</taxon>
        <taxon>Metazoa</taxon>
        <taxon>Chordata</taxon>
        <taxon>Tunicata</taxon>
        <taxon>Appendicularia</taxon>
        <taxon>Copelata</taxon>
        <taxon>Oikopleuridae</taxon>
        <taxon>Oikopleura</taxon>
    </lineage>
</organism>
<accession>E4Y375</accession>
<evidence type="ECO:0000313" key="1">
    <source>
        <dbReference type="EMBL" id="CBY16291.1"/>
    </source>
</evidence>